<evidence type="ECO:0000259" key="1">
    <source>
        <dbReference type="Pfam" id="PF00248"/>
    </source>
</evidence>
<organism evidence="2 3">
    <name type="scientific">Actinomadura rugatobispora</name>
    <dbReference type="NCBI Taxonomy" id="1994"/>
    <lineage>
        <taxon>Bacteria</taxon>
        <taxon>Bacillati</taxon>
        <taxon>Actinomycetota</taxon>
        <taxon>Actinomycetes</taxon>
        <taxon>Streptosporangiales</taxon>
        <taxon>Thermomonosporaceae</taxon>
        <taxon>Actinomadura</taxon>
    </lineage>
</organism>
<dbReference type="GO" id="GO:0016491">
    <property type="term" value="F:oxidoreductase activity"/>
    <property type="evidence" value="ECO:0007669"/>
    <property type="project" value="UniProtKB-KW"/>
</dbReference>
<evidence type="ECO:0000313" key="3">
    <source>
        <dbReference type="Proteomes" id="UP001596074"/>
    </source>
</evidence>
<name>A0ABW1A3Z7_9ACTN</name>
<proteinExistence type="predicted"/>
<dbReference type="Gene3D" id="3.20.20.100">
    <property type="entry name" value="NADP-dependent oxidoreductase domain"/>
    <property type="match status" value="1"/>
</dbReference>
<accession>A0ABW1A3Z7</accession>
<dbReference type="Proteomes" id="UP001596074">
    <property type="component" value="Unassembled WGS sequence"/>
</dbReference>
<dbReference type="RefSeq" id="WP_378285888.1">
    <property type="nucleotide sequence ID" value="NZ_JBHSON010000050.1"/>
</dbReference>
<protein>
    <submittedName>
        <fullName evidence="2">Aldo/keto reductase</fullName>
        <ecNumber evidence="2">1.1.1.-</ecNumber>
    </submittedName>
</protein>
<feature type="domain" description="NADP-dependent oxidoreductase" evidence="1">
    <location>
        <begin position="15"/>
        <end position="316"/>
    </location>
</feature>
<dbReference type="InterPro" id="IPR023210">
    <property type="entry name" value="NADP_OxRdtase_dom"/>
</dbReference>
<reference evidence="3" key="1">
    <citation type="journal article" date="2019" name="Int. J. Syst. Evol. Microbiol.">
        <title>The Global Catalogue of Microorganisms (GCM) 10K type strain sequencing project: providing services to taxonomists for standard genome sequencing and annotation.</title>
        <authorList>
            <consortium name="The Broad Institute Genomics Platform"/>
            <consortium name="The Broad Institute Genome Sequencing Center for Infectious Disease"/>
            <person name="Wu L."/>
            <person name="Ma J."/>
        </authorList>
    </citation>
    <scope>NUCLEOTIDE SEQUENCE [LARGE SCALE GENOMIC DNA]</scope>
    <source>
        <strain evidence="3">KCTC 42087</strain>
    </source>
</reference>
<dbReference type="PANTHER" id="PTHR43312">
    <property type="entry name" value="D-THREO-ALDOSE 1-DEHYDROGENASE"/>
    <property type="match status" value="1"/>
</dbReference>
<dbReference type="InterPro" id="IPR053135">
    <property type="entry name" value="AKR2_Oxidoreductase"/>
</dbReference>
<comment type="caution">
    <text evidence="2">The sequence shown here is derived from an EMBL/GenBank/DDBJ whole genome shotgun (WGS) entry which is preliminary data.</text>
</comment>
<keyword evidence="3" id="KW-1185">Reference proteome</keyword>
<dbReference type="EC" id="1.1.1.-" evidence="2"/>
<dbReference type="InterPro" id="IPR036812">
    <property type="entry name" value="NAD(P)_OxRdtase_dom_sf"/>
</dbReference>
<sequence>MRERRFGRLDWTVSEIGHGMWGIAGGEGGWSGAEDEAGNHALDEAVRLGCTFFDTAWIYGRGHSEEMLGHLLRRHPEHRPYIATKPPPKDLKWPSTRDSELSDVYPPDHLWEYLHRSLKGLDVPCVDLFQFHVWEDAWADDKAWQDPIIEMKERGLIKGVGISVNRWEPWNVLQTLNTGLIDTVQVIYNIFDQAPEDELFPACRELDIAVIARVPFDEGTLTGTLTRDTRWPEGDWRNSYFVPENLAASVEHAERLARIVPEGMTMPELALRFILQNPDVATVIPGMSKVAHVRANIATSDAEPLSEELMARLREHRWDRQPTAWSQ</sequence>
<dbReference type="Pfam" id="PF00248">
    <property type="entry name" value="Aldo_ket_red"/>
    <property type="match status" value="1"/>
</dbReference>
<dbReference type="EMBL" id="JBHSON010000050">
    <property type="protein sequence ID" value="MFC5750154.1"/>
    <property type="molecule type" value="Genomic_DNA"/>
</dbReference>
<dbReference type="SUPFAM" id="SSF51430">
    <property type="entry name" value="NAD(P)-linked oxidoreductase"/>
    <property type="match status" value="1"/>
</dbReference>
<dbReference type="PANTHER" id="PTHR43312:SF1">
    <property type="entry name" value="NADP-DEPENDENT OXIDOREDUCTASE DOMAIN-CONTAINING PROTEIN"/>
    <property type="match status" value="1"/>
</dbReference>
<evidence type="ECO:0000313" key="2">
    <source>
        <dbReference type="EMBL" id="MFC5750154.1"/>
    </source>
</evidence>
<gene>
    <name evidence="2" type="ORF">ACFPZN_31390</name>
</gene>
<dbReference type="CDD" id="cd19086">
    <property type="entry name" value="AKR_AKR11C1"/>
    <property type="match status" value="1"/>
</dbReference>
<keyword evidence="2" id="KW-0560">Oxidoreductase</keyword>